<evidence type="ECO:0000256" key="1">
    <source>
        <dbReference type="SAM" id="Phobius"/>
    </source>
</evidence>
<protein>
    <submittedName>
        <fullName evidence="2">Uncharacterized protein</fullName>
    </submittedName>
</protein>
<reference evidence="2" key="1">
    <citation type="journal article" date="2020" name="Nature">
        <title>Giant virus diversity and host interactions through global metagenomics.</title>
        <authorList>
            <person name="Schulz F."/>
            <person name="Roux S."/>
            <person name="Paez-Espino D."/>
            <person name="Jungbluth S."/>
            <person name="Walsh D.A."/>
            <person name="Denef V.J."/>
            <person name="McMahon K.D."/>
            <person name="Konstantinidis K.T."/>
            <person name="Eloe-Fadrosh E.A."/>
            <person name="Kyrpides N.C."/>
            <person name="Woyke T."/>
        </authorList>
    </citation>
    <scope>NUCLEOTIDE SEQUENCE</scope>
    <source>
        <strain evidence="2">GVMAG-M-3300023179-59</strain>
    </source>
</reference>
<sequence>MSRGKMKHVFPHCINAKSQCGEFPIFFQHYYHLWFVRVPYVKNARNVSISGNRFSQKRVPADPRPAQKKLCSGVFALFFWYLKHYAVKSIFHNFKTKKVVGIRKMDILKMSILDFLKVKFILIFFLRFIRM</sequence>
<evidence type="ECO:0000313" key="2">
    <source>
        <dbReference type="EMBL" id="QHT74395.1"/>
    </source>
</evidence>
<keyword evidence="1" id="KW-0812">Transmembrane</keyword>
<dbReference type="EMBL" id="MN739849">
    <property type="protein sequence ID" value="QHT74395.1"/>
    <property type="molecule type" value="Genomic_DNA"/>
</dbReference>
<feature type="transmembrane region" description="Helical" evidence="1">
    <location>
        <begin position="107"/>
        <end position="129"/>
    </location>
</feature>
<organism evidence="2">
    <name type="scientific">viral metagenome</name>
    <dbReference type="NCBI Taxonomy" id="1070528"/>
    <lineage>
        <taxon>unclassified sequences</taxon>
        <taxon>metagenomes</taxon>
        <taxon>organismal metagenomes</taxon>
    </lineage>
</organism>
<keyword evidence="1" id="KW-1133">Transmembrane helix</keyword>
<proteinExistence type="predicted"/>
<dbReference type="AlphaFoldDB" id="A0A6C0H2M0"/>
<name>A0A6C0H2M0_9ZZZZ</name>
<accession>A0A6C0H2M0</accession>
<keyword evidence="1" id="KW-0472">Membrane</keyword>